<reference evidence="1" key="1">
    <citation type="submission" date="2017-02" db="EMBL/GenBank/DDBJ databases">
        <title>Draft Genome Sequence of the Salt Water Bacterium Oceanospirillum linum ATCC 11336.</title>
        <authorList>
            <person name="Trachtenberg A.M."/>
            <person name="Carney J.G."/>
            <person name="Linnane J.D."/>
            <person name="Rheaume B.A."/>
            <person name="Pitts N.L."/>
            <person name="Mykles D.L."/>
            <person name="Maclea K.S."/>
        </authorList>
    </citation>
    <scope>NUCLEOTIDE SEQUENCE [LARGE SCALE GENOMIC DNA]</scope>
    <source>
        <strain evidence="1">ATCC 11336</strain>
    </source>
</reference>
<sequence length="340" mass="39506">MSDQPELAVDWQSQILRDAAIGLFKTERIRRDVYTGPLISELLELEWLSQVDNEDVYTLTPKGRHQYPKLLDQNLPQWQELALSGMNMQDEERDAFMRRLEFIRANTRFDLPVWINRKSFNTLYGGDEKTQVSDDLQALLPKYRISEDAMLRIRGTTDMHLMRKMLKPIRLGPILQMMSHAAIPERDVMELTEVDGEQPYMVMTVENLSVFADMDIPDHLMLIWAPLNYPDLAIKVLKMIPQYVPHIHFGDLDPSGLALAEHIAGETGRPVRRFLPEFWQEYMNEYAQPCVDGSAKGSCWQLAISSNALIRKLMLRKEWMPQSVILLDPRLRHELLSLMN</sequence>
<dbReference type="EMBL" id="MTSD02000003">
    <property type="protein sequence ID" value="OOV87029.1"/>
    <property type="molecule type" value="Genomic_DNA"/>
</dbReference>
<proteinExistence type="predicted"/>
<evidence type="ECO:0008006" key="3">
    <source>
        <dbReference type="Google" id="ProtNLM"/>
    </source>
</evidence>
<dbReference type="Proteomes" id="UP000190064">
    <property type="component" value="Unassembled WGS sequence"/>
</dbReference>
<dbReference type="AlphaFoldDB" id="A0A1T1HAZ7"/>
<dbReference type="STRING" id="966.BTA35_0208435"/>
<keyword evidence="2" id="KW-1185">Reference proteome</keyword>
<comment type="caution">
    <text evidence="1">The sequence shown here is derived from an EMBL/GenBank/DDBJ whole genome shotgun (WGS) entry which is preliminary data.</text>
</comment>
<organism evidence="1 2">
    <name type="scientific">Oceanospirillum linum</name>
    <dbReference type="NCBI Taxonomy" id="966"/>
    <lineage>
        <taxon>Bacteria</taxon>
        <taxon>Pseudomonadati</taxon>
        <taxon>Pseudomonadota</taxon>
        <taxon>Gammaproteobacteria</taxon>
        <taxon>Oceanospirillales</taxon>
        <taxon>Oceanospirillaceae</taxon>
        <taxon>Oceanospirillum</taxon>
    </lineage>
</organism>
<dbReference type="RefSeq" id="WP_078319379.1">
    <property type="nucleotide sequence ID" value="NZ_FXTS01000003.1"/>
</dbReference>
<protein>
    <recommendedName>
        <fullName evidence="3">Wadjet protein JetD C-terminal domain-containing protein</fullName>
    </recommendedName>
</protein>
<name>A0A1T1HAZ7_OCELI</name>
<gene>
    <name evidence="1" type="ORF">BTA35_0208435</name>
</gene>
<evidence type="ECO:0000313" key="2">
    <source>
        <dbReference type="Proteomes" id="UP000190064"/>
    </source>
</evidence>
<accession>A0A1T1HAZ7</accession>
<evidence type="ECO:0000313" key="1">
    <source>
        <dbReference type="EMBL" id="OOV87029.1"/>
    </source>
</evidence>